<dbReference type="GO" id="GO:0005829">
    <property type="term" value="C:cytosol"/>
    <property type="evidence" value="ECO:0007669"/>
    <property type="project" value="TreeGrafter"/>
</dbReference>
<dbReference type="AlphaFoldDB" id="X1G4Y9"/>
<keyword evidence="3" id="KW-0482">Metalloprotease</keyword>
<accession>X1G4Y9</accession>
<evidence type="ECO:0000256" key="1">
    <source>
        <dbReference type="ARBA" id="ARBA00022670"/>
    </source>
</evidence>
<dbReference type="FunFam" id="3.30.2290.10:FF:000003">
    <property type="entry name" value="Zinc-dependent protease, TldD/PmbA family"/>
    <property type="match status" value="1"/>
</dbReference>
<gene>
    <name evidence="6" type="ORF">S03H2_18594</name>
</gene>
<sequence length="273" mass="29245">MSKEKIIETALGRAEGLGASVADIRVVDYEVETITAKNGKVESAEYTESLGFGVRVLVDGSWGFAGSSKMDADEAARIAERAVKIAKASAMTKEKDVVLDHTPPAKDTYVTPHEIDPFTVPLEEKVKPLLSAIALMQKEKAVKTAEGFFTGFKTRKTFANLAGALIDQTIIECGGGISCVAFGEDDMQIRSHPNSFRGNFATGGYEFFQGLGLVENAERTASEAALLLTAKPCPQEDQATIIIAGNQLGLQIHESCGHPIELDRVFGMEAAFA</sequence>
<comment type="caution">
    <text evidence="6">The sequence shown here is derived from an EMBL/GenBank/DDBJ whole genome shotgun (WGS) entry which is preliminary data.</text>
</comment>
<evidence type="ECO:0000256" key="2">
    <source>
        <dbReference type="ARBA" id="ARBA00022801"/>
    </source>
</evidence>
<proteinExistence type="predicted"/>
<feature type="domain" description="Metalloprotease TldD/E central" evidence="5">
    <location>
        <begin position="116"/>
        <end position="221"/>
    </location>
</feature>
<dbReference type="InterPro" id="IPR002510">
    <property type="entry name" value="Metalloprtase-TldD/E_N"/>
</dbReference>
<dbReference type="GO" id="GO:0008237">
    <property type="term" value="F:metallopeptidase activity"/>
    <property type="evidence" value="ECO:0007669"/>
    <property type="project" value="UniProtKB-KW"/>
</dbReference>
<dbReference type="GO" id="GO:0006508">
    <property type="term" value="P:proteolysis"/>
    <property type="evidence" value="ECO:0007669"/>
    <property type="project" value="UniProtKB-KW"/>
</dbReference>
<dbReference type="PANTHER" id="PTHR30624">
    <property type="entry name" value="UNCHARACTERIZED PROTEIN TLDD AND PMBA"/>
    <property type="match status" value="1"/>
</dbReference>
<dbReference type="EMBL" id="BARU01009656">
    <property type="protein sequence ID" value="GAH39900.1"/>
    <property type="molecule type" value="Genomic_DNA"/>
</dbReference>
<name>X1G4Y9_9ZZZZ</name>
<dbReference type="Gene3D" id="3.30.2290.10">
    <property type="entry name" value="PmbA/TldD superfamily"/>
    <property type="match status" value="1"/>
</dbReference>
<feature type="domain" description="Metalloprotease TldD/E N-terminal" evidence="4">
    <location>
        <begin position="22"/>
        <end position="86"/>
    </location>
</feature>
<dbReference type="Pfam" id="PF19290">
    <property type="entry name" value="PmbA_TldD_2nd"/>
    <property type="match status" value="1"/>
</dbReference>
<evidence type="ECO:0000259" key="5">
    <source>
        <dbReference type="Pfam" id="PF19290"/>
    </source>
</evidence>
<dbReference type="InterPro" id="IPR051463">
    <property type="entry name" value="Peptidase_U62_metallo"/>
</dbReference>
<dbReference type="InterPro" id="IPR036059">
    <property type="entry name" value="TldD/PmbA_sf"/>
</dbReference>
<dbReference type="InterPro" id="IPR045570">
    <property type="entry name" value="Metalloprtase-TldD/E_cen_dom"/>
</dbReference>
<reference evidence="6" key="1">
    <citation type="journal article" date="2014" name="Front. Microbiol.">
        <title>High frequency of phylogenetically diverse reductive dehalogenase-homologous genes in deep subseafloor sedimentary metagenomes.</title>
        <authorList>
            <person name="Kawai M."/>
            <person name="Futagami T."/>
            <person name="Toyoda A."/>
            <person name="Takaki Y."/>
            <person name="Nishi S."/>
            <person name="Hori S."/>
            <person name="Arai W."/>
            <person name="Tsubouchi T."/>
            <person name="Morono Y."/>
            <person name="Uchiyama I."/>
            <person name="Ito T."/>
            <person name="Fujiyama A."/>
            <person name="Inagaki F."/>
            <person name="Takami H."/>
        </authorList>
    </citation>
    <scope>NUCLEOTIDE SEQUENCE</scope>
    <source>
        <strain evidence="6">Expedition CK06-06</strain>
    </source>
</reference>
<feature type="non-terminal residue" evidence="6">
    <location>
        <position position="273"/>
    </location>
</feature>
<dbReference type="InterPro" id="IPR035068">
    <property type="entry name" value="TldD/PmbA_N"/>
</dbReference>
<keyword evidence="1" id="KW-0645">Protease</keyword>
<evidence type="ECO:0000313" key="6">
    <source>
        <dbReference type="EMBL" id="GAH39900.1"/>
    </source>
</evidence>
<dbReference type="Pfam" id="PF01523">
    <property type="entry name" value="PmbA_TldD_1st"/>
    <property type="match status" value="1"/>
</dbReference>
<keyword evidence="2" id="KW-0378">Hydrolase</keyword>
<organism evidence="6">
    <name type="scientific">marine sediment metagenome</name>
    <dbReference type="NCBI Taxonomy" id="412755"/>
    <lineage>
        <taxon>unclassified sequences</taxon>
        <taxon>metagenomes</taxon>
        <taxon>ecological metagenomes</taxon>
    </lineage>
</organism>
<dbReference type="PANTHER" id="PTHR30624:SF10">
    <property type="entry name" value="CONSERVED PROTEIN"/>
    <property type="match status" value="1"/>
</dbReference>
<evidence type="ECO:0000256" key="3">
    <source>
        <dbReference type="ARBA" id="ARBA00023049"/>
    </source>
</evidence>
<protein>
    <recommendedName>
        <fullName evidence="7">TldD/PmbA family protein</fullName>
    </recommendedName>
</protein>
<evidence type="ECO:0000259" key="4">
    <source>
        <dbReference type="Pfam" id="PF01523"/>
    </source>
</evidence>
<evidence type="ECO:0008006" key="7">
    <source>
        <dbReference type="Google" id="ProtNLM"/>
    </source>
</evidence>
<dbReference type="SUPFAM" id="SSF111283">
    <property type="entry name" value="Putative modulator of DNA gyrase, PmbA/TldD"/>
    <property type="match status" value="1"/>
</dbReference>